<dbReference type="EMBL" id="JAANQT010000328">
    <property type="protein sequence ID" value="KAG1311992.1"/>
    <property type="molecule type" value="Genomic_DNA"/>
</dbReference>
<gene>
    <name evidence="1" type="ORF">G6F64_003380</name>
</gene>
<evidence type="ECO:0000313" key="1">
    <source>
        <dbReference type="EMBL" id="KAG1311992.1"/>
    </source>
</evidence>
<organism evidence="1 2">
    <name type="scientific">Rhizopus oryzae</name>
    <name type="common">Mucormycosis agent</name>
    <name type="synonym">Rhizopus arrhizus var. delemar</name>
    <dbReference type="NCBI Taxonomy" id="64495"/>
    <lineage>
        <taxon>Eukaryota</taxon>
        <taxon>Fungi</taxon>
        <taxon>Fungi incertae sedis</taxon>
        <taxon>Mucoromycota</taxon>
        <taxon>Mucoromycotina</taxon>
        <taxon>Mucoromycetes</taxon>
        <taxon>Mucorales</taxon>
        <taxon>Mucorineae</taxon>
        <taxon>Rhizopodaceae</taxon>
        <taxon>Rhizopus</taxon>
    </lineage>
</organism>
<dbReference type="Proteomes" id="UP000716291">
    <property type="component" value="Unassembled WGS sequence"/>
</dbReference>
<sequence length="113" mass="12769">MIDMRDACKLTFQNTTLFFSHDPCQPEIDSFTLSFFHLPSSPAQTMPSLSTVLFGLSDDLWGCASGCNPTVYRSHDCLEGPVIPYQAFIQVFLFNQEATLTRKPLSLILYQRP</sequence>
<accession>A0A9P6XEF5</accession>
<evidence type="ECO:0000313" key="2">
    <source>
        <dbReference type="Proteomes" id="UP000716291"/>
    </source>
</evidence>
<name>A0A9P6XEF5_RHIOR</name>
<comment type="caution">
    <text evidence="1">The sequence shown here is derived from an EMBL/GenBank/DDBJ whole genome shotgun (WGS) entry which is preliminary data.</text>
</comment>
<dbReference type="OrthoDB" id="10268701at2759"/>
<reference evidence="1" key="1">
    <citation type="journal article" date="2020" name="Microb. Genom.">
        <title>Genetic diversity of clinical and environmental Mucorales isolates obtained from an investigation of mucormycosis cases among solid organ transplant recipients.</title>
        <authorList>
            <person name="Nguyen M.H."/>
            <person name="Kaul D."/>
            <person name="Muto C."/>
            <person name="Cheng S.J."/>
            <person name="Richter R.A."/>
            <person name="Bruno V.M."/>
            <person name="Liu G."/>
            <person name="Beyhan S."/>
            <person name="Sundermann A.J."/>
            <person name="Mounaud S."/>
            <person name="Pasculle A.W."/>
            <person name="Nierman W.C."/>
            <person name="Driscoll E."/>
            <person name="Cumbie R."/>
            <person name="Clancy C.J."/>
            <person name="Dupont C.L."/>
        </authorList>
    </citation>
    <scope>NUCLEOTIDE SEQUENCE</scope>
    <source>
        <strain evidence="1">GL11</strain>
    </source>
</reference>
<proteinExistence type="predicted"/>
<dbReference type="AlphaFoldDB" id="A0A9P6XEF5"/>
<protein>
    <submittedName>
        <fullName evidence="1">Uncharacterized protein</fullName>
    </submittedName>
</protein>
<keyword evidence="2" id="KW-1185">Reference proteome</keyword>